<comment type="similarity">
    <text evidence="2">Belongs to the COQ9 family.</text>
</comment>
<evidence type="ECO:0000256" key="5">
    <source>
        <dbReference type="ARBA" id="ARBA00023121"/>
    </source>
</evidence>
<dbReference type="PANTHER" id="PTHR21427">
    <property type="entry name" value="UBIQUINONE BIOSYNTHESIS PROTEIN COQ9, MITOCHONDRIAL"/>
    <property type="match status" value="1"/>
</dbReference>
<evidence type="ECO:0000256" key="2">
    <source>
        <dbReference type="ARBA" id="ARBA00010766"/>
    </source>
</evidence>
<feature type="domain" description="COQ9 C-terminal" evidence="7">
    <location>
        <begin position="118"/>
        <end position="188"/>
    </location>
</feature>
<gene>
    <name evidence="8" type="ORF">GCM10011360_32220</name>
</gene>
<keyword evidence="4" id="KW-0809">Transit peptide</keyword>
<name>A0A917ACL2_9RHOB</name>
<dbReference type="AlphaFoldDB" id="A0A917ACL2"/>
<dbReference type="Proteomes" id="UP000612855">
    <property type="component" value="Unassembled WGS sequence"/>
</dbReference>
<evidence type="ECO:0000256" key="4">
    <source>
        <dbReference type="ARBA" id="ARBA00022946"/>
    </source>
</evidence>
<evidence type="ECO:0000259" key="7">
    <source>
        <dbReference type="Pfam" id="PF08511"/>
    </source>
</evidence>
<dbReference type="GO" id="GO:0008289">
    <property type="term" value="F:lipid binding"/>
    <property type="evidence" value="ECO:0007669"/>
    <property type="project" value="UniProtKB-KW"/>
</dbReference>
<dbReference type="RefSeq" id="WP_188478853.1">
    <property type="nucleotide sequence ID" value="NZ_BMFJ01000002.1"/>
</dbReference>
<dbReference type="InterPro" id="IPR013718">
    <property type="entry name" value="COQ9_C"/>
</dbReference>
<evidence type="ECO:0000256" key="3">
    <source>
        <dbReference type="ARBA" id="ARBA00022688"/>
    </source>
</evidence>
<dbReference type="Pfam" id="PF08511">
    <property type="entry name" value="COQ9"/>
    <property type="match status" value="1"/>
</dbReference>
<evidence type="ECO:0000256" key="6">
    <source>
        <dbReference type="ARBA" id="ARBA00058104"/>
    </source>
</evidence>
<keyword evidence="9" id="KW-1185">Reference proteome</keyword>
<evidence type="ECO:0000313" key="8">
    <source>
        <dbReference type="EMBL" id="GGE42352.1"/>
    </source>
</evidence>
<dbReference type="EMBL" id="BMFJ01000002">
    <property type="protein sequence ID" value="GGE42352.1"/>
    <property type="molecule type" value="Genomic_DNA"/>
</dbReference>
<organism evidence="8 9">
    <name type="scientific">Primorskyibacter flagellatus</name>
    <dbReference type="NCBI Taxonomy" id="1387277"/>
    <lineage>
        <taxon>Bacteria</taxon>
        <taxon>Pseudomonadati</taxon>
        <taxon>Pseudomonadota</taxon>
        <taxon>Alphaproteobacteria</taxon>
        <taxon>Rhodobacterales</taxon>
        <taxon>Roseobacteraceae</taxon>
        <taxon>Primorskyibacter</taxon>
    </lineage>
</organism>
<evidence type="ECO:0000313" key="9">
    <source>
        <dbReference type="Proteomes" id="UP000612855"/>
    </source>
</evidence>
<sequence length="227" mass="25419">MTDATPQDTTTDRMIDAILSHVPFDGWSDTAFREAVKDTGVDETLARGLFPRGARDLARAWHDRGDALMADRLAAEDLSAMRYTERVTHAVRLRIESISDKEALRRAMTQNALPLNAPDGARMLWHTADRIWTALGDTSEDYNWYTKRMTLSGVIGSTLLFWLGDETPGHQATWDFLDRRIADVMQFEKVKGRITSGPLGRVLSAPGSLLNMIRAPRRHDDLPGGRA</sequence>
<dbReference type="NCBIfam" id="TIGR02396">
    <property type="entry name" value="diverge_rpsU"/>
    <property type="match status" value="1"/>
</dbReference>
<comment type="function">
    <text evidence="6">Membrane-associated protein that warps the membrane surface to access and bind aromatic isoprenes with high specificity, including ubiquinone (CoQ) isoprene intermediates and presents them directly to COQ7, therefore facilitating the COQ7-mediated hydroxylase step. Participates in the biosynthesis of coenzyme Q, also named ubiquinone, an essential lipid-soluble electron transporter for aerobic cellular respiration.</text>
</comment>
<dbReference type="PANTHER" id="PTHR21427:SF19">
    <property type="entry name" value="UBIQUINONE BIOSYNTHESIS PROTEIN COQ9, MITOCHONDRIAL"/>
    <property type="match status" value="1"/>
</dbReference>
<dbReference type="InterPro" id="IPR012762">
    <property type="entry name" value="Ubiq_biosynth_COQ9"/>
</dbReference>
<dbReference type="Gene3D" id="1.10.357.10">
    <property type="entry name" value="Tetracycline Repressor, domain 2"/>
    <property type="match status" value="1"/>
</dbReference>
<proteinExistence type="inferred from homology"/>
<protein>
    <recommendedName>
        <fullName evidence="7">COQ9 C-terminal domain-containing protein</fullName>
    </recommendedName>
</protein>
<dbReference type="GO" id="GO:0006744">
    <property type="term" value="P:ubiquinone biosynthetic process"/>
    <property type="evidence" value="ECO:0007669"/>
    <property type="project" value="UniProtKB-KW"/>
</dbReference>
<reference evidence="9" key="1">
    <citation type="journal article" date="2019" name="Int. J. Syst. Evol. Microbiol.">
        <title>The Global Catalogue of Microorganisms (GCM) 10K type strain sequencing project: providing services to taxonomists for standard genome sequencing and annotation.</title>
        <authorList>
            <consortium name="The Broad Institute Genomics Platform"/>
            <consortium name="The Broad Institute Genome Sequencing Center for Infectious Disease"/>
            <person name="Wu L."/>
            <person name="Ma J."/>
        </authorList>
    </citation>
    <scope>NUCLEOTIDE SEQUENCE [LARGE SCALE GENOMIC DNA]</scope>
    <source>
        <strain evidence="9">CGMCC 1.12664</strain>
    </source>
</reference>
<comment type="pathway">
    <text evidence="1">Cofactor biosynthesis; ubiquinone biosynthesis.</text>
</comment>
<keyword evidence="3" id="KW-0831">Ubiquinone biosynthesis</keyword>
<keyword evidence="5" id="KW-0446">Lipid-binding</keyword>
<comment type="caution">
    <text evidence="8">The sequence shown here is derived from an EMBL/GenBank/DDBJ whole genome shotgun (WGS) entry which is preliminary data.</text>
</comment>
<evidence type="ECO:0000256" key="1">
    <source>
        <dbReference type="ARBA" id="ARBA00004749"/>
    </source>
</evidence>
<accession>A0A917ACL2</accession>